<dbReference type="AlphaFoldDB" id="A0AAW1CKP0"/>
<evidence type="ECO:0000256" key="2">
    <source>
        <dbReference type="SAM" id="Phobius"/>
    </source>
</evidence>
<sequence length="75" mass="8243">MKQLLAENGSLGAVPQQREPLNGGDALREASLIDGNFLSAIFGVIFLLIIGVSFYAFQNLYFAILKKFPSKHTEL</sequence>
<gene>
    <name evidence="3" type="ORF">O3M35_003634</name>
</gene>
<dbReference type="EMBL" id="JAPXFL010000012">
    <property type="protein sequence ID" value="KAK9499129.1"/>
    <property type="molecule type" value="Genomic_DNA"/>
</dbReference>
<accession>A0AAW1CKP0</accession>
<protein>
    <submittedName>
        <fullName evidence="3">Uncharacterized protein</fullName>
    </submittedName>
</protein>
<keyword evidence="4" id="KW-1185">Reference proteome</keyword>
<keyword evidence="2" id="KW-0472">Membrane</keyword>
<reference evidence="3 4" key="1">
    <citation type="submission" date="2022-12" db="EMBL/GenBank/DDBJ databases">
        <title>Chromosome-level genome assembly of true bugs.</title>
        <authorList>
            <person name="Ma L."/>
            <person name="Li H."/>
        </authorList>
    </citation>
    <scope>NUCLEOTIDE SEQUENCE [LARGE SCALE GENOMIC DNA]</scope>
    <source>
        <strain evidence="3">Lab_2022b</strain>
    </source>
</reference>
<evidence type="ECO:0000313" key="4">
    <source>
        <dbReference type="Proteomes" id="UP001461498"/>
    </source>
</evidence>
<comment type="caution">
    <text evidence="3">The sequence shown here is derived from an EMBL/GenBank/DDBJ whole genome shotgun (WGS) entry which is preliminary data.</text>
</comment>
<keyword evidence="2" id="KW-1133">Transmembrane helix</keyword>
<feature type="region of interest" description="Disordered" evidence="1">
    <location>
        <begin position="1"/>
        <end position="22"/>
    </location>
</feature>
<evidence type="ECO:0000256" key="1">
    <source>
        <dbReference type="SAM" id="MobiDB-lite"/>
    </source>
</evidence>
<feature type="transmembrane region" description="Helical" evidence="2">
    <location>
        <begin position="37"/>
        <end position="57"/>
    </location>
</feature>
<organism evidence="3 4">
    <name type="scientific">Rhynocoris fuscipes</name>
    <dbReference type="NCBI Taxonomy" id="488301"/>
    <lineage>
        <taxon>Eukaryota</taxon>
        <taxon>Metazoa</taxon>
        <taxon>Ecdysozoa</taxon>
        <taxon>Arthropoda</taxon>
        <taxon>Hexapoda</taxon>
        <taxon>Insecta</taxon>
        <taxon>Pterygota</taxon>
        <taxon>Neoptera</taxon>
        <taxon>Paraneoptera</taxon>
        <taxon>Hemiptera</taxon>
        <taxon>Heteroptera</taxon>
        <taxon>Panheteroptera</taxon>
        <taxon>Cimicomorpha</taxon>
        <taxon>Reduviidae</taxon>
        <taxon>Harpactorinae</taxon>
        <taxon>Harpactorini</taxon>
        <taxon>Rhynocoris</taxon>
    </lineage>
</organism>
<proteinExistence type="predicted"/>
<keyword evidence="2" id="KW-0812">Transmembrane</keyword>
<evidence type="ECO:0000313" key="3">
    <source>
        <dbReference type="EMBL" id="KAK9499129.1"/>
    </source>
</evidence>
<dbReference type="Proteomes" id="UP001461498">
    <property type="component" value="Unassembled WGS sequence"/>
</dbReference>
<name>A0AAW1CKP0_9HEMI</name>